<dbReference type="CDD" id="cd01185">
    <property type="entry name" value="INTN1_C_like"/>
    <property type="match status" value="1"/>
</dbReference>
<dbReference type="Pfam" id="PF00589">
    <property type="entry name" value="Phage_integrase"/>
    <property type="match status" value="1"/>
</dbReference>
<gene>
    <name evidence="9" type="ORF">A5CPEGH6_04260</name>
</gene>
<sequence length="321" mass="36504">MKTKRIESRRPEVGGPSGRRISFPDYLRRQIERLTESGRLGTARNYLRTWNSLNAFLAGKPFPMHRFDSRFVEEYGEWLRRRGVVRNTVSFYMRVLRSVYNRAVGERLVAQTHPFGNVYTGIDRTRKRAVDERIIGRLSRLDLRGSAPLALARDLFVFSYCARGMAFVDMAFLRRQDIRDGVVHYVRHKTGQPLSVRLEPCMQAIVARYAGRAPGSPYVFPVLKSGEFGSAYRQYQVALNYYNRQLKRLAALVGLETGLSSYTSRHSWATAARNHEVPLPVISAGLGHTSEHTTRIYLDCLESSVIDRANRAIVACLAGGE</sequence>
<dbReference type="Pfam" id="PF13102">
    <property type="entry name" value="Phage_int_SAM_5"/>
    <property type="match status" value="1"/>
</dbReference>
<accession>A0A4Y1X0H7</accession>
<dbReference type="SUPFAM" id="SSF56349">
    <property type="entry name" value="DNA breaking-rejoining enzymes"/>
    <property type="match status" value="1"/>
</dbReference>
<dbReference type="GO" id="GO:0015074">
    <property type="term" value="P:DNA integration"/>
    <property type="evidence" value="ECO:0007669"/>
    <property type="project" value="UniProtKB-KW"/>
</dbReference>
<proteinExistence type="inferred from homology"/>
<evidence type="ECO:0008006" key="11">
    <source>
        <dbReference type="Google" id="ProtNLM"/>
    </source>
</evidence>
<evidence type="ECO:0000256" key="4">
    <source>
        <dbReference type="ARBA" id="ARBA00023172"/>
    </source>
</evidence>
<dbReference type="PANTHER" id="PTHR30349:SF64">
    <property type="entry name" value="PROPHAGE INTEGRASE INTD-RELATED"/>
    <property type="match status" value="1"/>
</dbReference>
<dbReference type="InterPro" id="IPR050090">
    <property type="entry name" value="Tyrosine_recombinase_XerCD"/>
</dbReference>
<protein>
    <recommendedName>
        <fullName evidence="11">Integrase</fullName>
    </recommendedName>
</protein>
<dbReference type="PROSITE" id="PS51898">
    <property type="entry name" value="TYR_RECOMBINASE"/>
    <property type="match status" value="1"/>
</dbReference>
<evidence type="ECO:0000313" key="9">
    <source>
        <dbReference type="EMBL" id="BBL05788.1"/>
    </source>
</evidence>
<feature type="domain" description="Tyr recombinase" evidence="7">
    <location>
        <begin position="125"/>
        <end position="313"/>
    </location>
</feature>
<evidence type="ECO:0000313" key="10">
    <source>
        <dbReference type="Proteomes" id="UP000319374"/>
    </source>
</evidence>
<dbReference type="InterPro" id="IPR002104">
    <property type="entry name" value="Integrase_catalytic"/>
</dbReference>
<comment type="similarity">
    <text evidence="1">Belongs to the 'phage' integrase family.</text>
</comment>
<dbReference type="Gene3D" id="1.10.443.10">
    <property type="entry name" value="Intergrase catalytic core"/>
    <property type="match status" value="1"/>
</dbReference>
<dbReference type="GO" id="GO:0006310">
    <property type="term" value="P:DNA recombination"/>
    <property type="evidence" value="ECO:0007669"/>
    <property type="project" value="UniProtKB-KW"/>
</dbReference>
<name>A0A4Y1X0H7_9BACT</name>
<dbReference type="InterPro" id="IPR044068">
    <property type="entry name" value="CB"/>
</dbReference>
<evidence type="ECO:0000256" key="2">
    <source>
        <dbReference type="ARBA" id="ARBA00022908"/>
    </source>
</evidence>
<dbReference type="Proteomes" id="UP000319374">
    <property type="component" value="Chromosome"/>
</dbReference>
<dbReference type="InterPro" id="IPR025269">
    <property type="entry name" value="SAM-like_dom"/>
</dbReference>
<feature type="compositionally biased region" description="Basic and acidic residues" evidence="6">
    <location>
        <begin position="1"/>
        <end position="12"/>
    </location>
</feature>
<dbReference type="AlphaFoldDB" id="A0A4Y1X0H7"/>
<evidence type="ECO:0000256" key="3">
    <source>
        <dbReference type="ARBA" id="ARBA00023125"/>
    </source>
</evidence>
<keyword evidence="3 5" id="KW-0238">DNA-binding</keyword>
<feature type="region of interest" description="Disordered" evidence="6">
    <location>
        <begin position="1"/>
        <end position="20"/>
    </location>
</feature>
<evidence type="ECO:0000256" key="6">
    <source>
        <dbReference type="SAM" id="MobiDB-lite"/>
    </source>
</evidence>
<dbReference type="PROSITE" id="PS51900">
    <property type="entry name" value="CB"/>
    <property type="match status" value="1"/>
</dbReference>
<keyword evidence="10" id="KW-1185">Reference proteome</keyword>
<dbReference type="InterPro" id="IPR011010">
    <property type="entry name" value="DNA_brk_join_enz"/>
</dbReference>
<dbReference type="KEGG" id="ada:A5CPEGH6_04260"/>
<organism evidence="9 10">
    <name type="scientific">Alistipes dispar</name>
    <dbReference type="NCBI Taxonomy" id="2585119"/>
    <lineage>
        <taxon>Bacteria</taxon>
        <taxon>Pseudomonadati</taxon>
        <taxon>Bacteroidota</taxon>
        <taxon>Bacteroidia</taxon>
        <taxon>Bacteroidales</taxon>
        <taxon>Rikenellaceae</taxon>
        <taxon>Alistipes</taxon>
    </lineage>
</organism>
<evidence type="ECO:0000256" key="5">
    <source>
        <dbReference type="PROSITE-ProRule" id="PRU01248"/>
    </source>
</evidence>
<keyword evidence="2" id="KW-0229">DNA integration</keyword>
<evidence type="ECO:0000256" key="1">
    <source>
        <dbReference type="ARBA" id="ARBA00008857"/>
    </source>
</evidence>
<reference evidence="10" key="1">
    <citation type="submission" date="2019-06" db="EMBL/GenBank/DDBJ databases">
        <title>Alistipes onderdonkii subsp. vulgaris subsp. nov., Alistipes dispar sp. nov. and Alistipes communis sp. nov., isolated from human faeces, and creation of Alistipes onderdonkii subsp. onderdonkii subsp. nov.</title>
        <authorList>
            <person name="Sakamoto M."/>
            <person name="Ikeyama N."/>
            <person name="Ogata Y."/>
            <person name="Suda W."/>
            <person name="Iino T."/>
            <person name="Hattori M."/>
            <person name="Ohkuma M."/>
        </authorList>
    </citation>
    <scope>NUCLEOTIDE SEQUENCE [LARGE SCALE GENOMIC DNA]</scope>
    <source>
        <strain evidence="10">5CPEGH6</strain>
    </source>
</reference>
<dbReference type="EMBL" id="AP019736">
    <property type="protein sequence ID" value="BBL05788.1"/>
    <property type="molecule type" value="Genomic_DNA"/>
</dbReference>
<dbReference type="PANTHER" id="PTHR30349">
    <property type="entry name" value="PHAGE INTEGRASE-RELATED"/>
    <property type="match status" value="1"/>
</dbReference>
<dbReference type="Gene3D" id="1.10.150.130">
    <property type="match status" value="1"/>
</dbReference>
<evidence type="ECO:0000259" key="7">
    <source>
        <dbReference type="PROSITE" id="PS51898"/>
    </source>
</evidence>
<dbReference type="InterPro" id="IPR010998">
    <property type="entry name" value="Integrase_recombinase_N"/>
</dbReference>
<dbReference type="RefSeq" id="WP_232522914.1">
    <property type="nucleotide sequence ID" value="NZ_AP019736.1"/>
</dbReference>
<feature type="domain" description="Core-binding (CB)" evidence="8">
    <location>
        <begin position="21"/>
        <end position="104"/>
    </location>
</feature>
<dbReference type="GeneID" id="98672396"/>
<evidence type="ECO:0000259" key="8">
    <source>
        <dbReference type="PROSITE" id="PS51900"/>
    </source>
</evidence>
<dbReference type="GO" id="GO:0003677">
    <property type="term" value="F:DNA binding"/>
    <property type="evidence" value="ECO:0007669"/>
    <property type="project" value="UniProtKB-UniRule"/>
</dbReference>
<keyword evidence="4" id="KW-0233">DNA recombination</keyword>
<dbReference type="InterPro" id="IPR013762">
    <property type="entry name" value="Integrase-like_cat_sf"/>
</dbReference>